<sequence>MKKWSATTSPLIVYFTLAYSISWIIWFPLYSPALGIKNLPVLPFHHGLGGLGPMLAALITTWIYDGRKGLQLLVRQMLKVRPILFVLIALLSPFMLAAMAAGINFLLSAQTIQLAGLFRTREFPEFSFLTFLLYNLVFFGFGEEVGWRGFALPRLQAGNNALWASIILTICWAVWHWPLFLYRPGFVQMGIAGTFGWIFSLLTGSVLLTWLYNSSRASILVCAIFHSTVDIAFLADFADQQIINYMGMLITIWGIGTILIFKPRHLSYVERTIR</sequence>
<keyword evidence="1" id="KW-0472">Membrane</keyword>
<dbReference type="GO" id="GO:0006508">
    <property type="term" value="P:proteolysis"/>
    <property type="evidence" value="ECO:0007669"/>
    <property type="project" value="UniProtKB-KW"/>
</dbReference>
<gene>
    <name evidence="3" type="ORF">DXN04_27140</name>
</gene>
<accession>A0A3E1NVP2</accession>
<dbReference type="GO" id="GO:0008237">
    <property type="term" value="F:metallopeptidase activity"/>
    <property type="evidence" value="ECO:0007669"/>
    <property type="project" value="UniProtKB-KW"/>
</dbReference>
<dbReference type="InterPro" id="IPR042150">
    <property type="entry name" value="MmRce1-like"/>
</dbReference>
<dbReference type="Proteomes" id="UP000261174">
    <property type="component" value="Unassembled WGS sequence"/>
</dbReference>
<dbReference type="GO" id="GO:0004175">
    <property type="term" value="F:endopeptidase activity"/>
    <property type="evidence" value="ECO:0007669"/>
    <property type="project" value="UniProtKB-ARBA"/>
</dbReference>
<dbReference type="RefSeq" id="WP_116856546.1">
    <property type="nucleotide sequence ID" value="NZ_QTJV01000012.1"/>
</dbReference>
<keyword evidence="4" id="KW-1185">Reference proteome</keyword>
<feature type="transmembrane region" description="Helical" evidence="1">
    <location>
        <begin position="186"/>
        <end position="210"/>
    </location>
</feature>
<feature type="transmembrane region" description="Helical" evidence="1">
    <location>
        <begin position="12"/>
        <end position="30"/>
    </location>
</feature>
<keyword evidence="3" id="KW-0645">Protease</keyword>
<keyword evidence="1" id="KW-0812">Transmembrane</keyword>
<feature type="transmembrane region" description="Helical" evidence="1">
    <location>
        <begin position="42"/>
        <end position="64"/>
    </location>
</feature>
<dbReference type="GO" id="GO:0080120">
    <property type="term" value="P:CAAX-box protein maturation"/>
    <property type="evidence" value="ECO:0007669"/>
    <property type="project" value="UniProtKB-ARBA"/>
</dbReference>
<dbReference type="OrthoDB" id="9777755at2"/>
<name>A0A3E1NVP2_9BACT</name>
<feature type="transmembrane region" description="Helical" evidence="1">
    <location>
        <begin position="126"/>
        <end position="142"/>
    </location>
</feature>
<keyword evidence="3" id="KW-0482">Metalloprotease</keyword>
<evidence type="ECO:0000313" key="3">
    <source>
        <dbReference type="EMBL" id="RFM31838.1"/>
    </source>
</evidence>
<dbReference type="Pfam" id="PF02517">
    <property type="entry name" value="Rce1-like"/>
    <property type="match status" value="1"/>
</dbReference>
<dbReference type="EMBL" id="QTJV01000012">
    <property type="protein sequence ID" value="RFM31838.1"/>
    <property type="molecule type" value="Genomic_DNA"/>
</dbReference>
<protein>
    <submittedName>
        <fullName evidence="3">CPBP family intramembrane metalloprotease</fullName>
    </submittedName>
</protein>
<keyword evidence="1" id="KW-1133">Transmembrane helix</keyword>
<keyword evidence="3" id="KW-0378">Hydrolase</keyword>
<organism evidence="3 4">
    <name type="scientific">Chitinophaga silvisoli</name>
    <dbReference type="NCBI Taxonomy" id="2291814"/>
    <lineage>
        <taxon>Bacteria</taxon>
        <taxon>Pseudomonadati</taxon>
        <taxon>Bacteroidota</taxon>
        <taxon>Chitinophagia</taxon>
        <taxon>Chitinophagales</taxon>
        <taxon>Chitinophagaceae</taxon>
        <taxon>Chitinophaga</taxon>
    </lineage>
</organism>
<evidence type="ECO:0000256" key="1">
    <source>
        <dbReference type="SAM" id="Phobius"/>
    </source>
</evidence>
<dbReference type="AlphaFoldDB" id="A0A3E1NVP2"/>
<feature type="transmembrane region" description="Helical" evidence="1">
    <location>
        <begin position="162"/>
        <end position="180"/>
    </location>
</feature>
<dbReference type="PANTHER" id="PTHR35797:SF1">
    <property type="entry name" value="PROTEASE"/>
    <property type="match status" value="1"/>
</dbReference>
<reference evidence="3 4" key="1">
    <citation type="submission" date="2018-08" db="EMBL/GenBank/DDBJ databases">
        <title>Chitinophaga sp. K20C18050901, a novel bacterium isolated from forest soil.</title>
        <authorList>
            <person name="Wang C."/>
        </authorList>
    </citation>
    <scope>NUCLEOTIDE SEQUENCE [LARGE SCALE GENOMIC DNA]</scope>
    <source>
        <strain evidence="3 4">K20C18050901</strain>
    </source>
</reference>
<feature type="transmembrane region" description="Helical" evidence="1">
    <location>
        <begin position="242"/>
        <end position="261"/>
    </location>
</feature>
<feature type="domain" description="CAAX prenyl protease 2/Lysostaphin resistance protein A-like" evidence="2">
    <location>
        <begin position="127"/>
        <end position="231"/>
    </location>
</feature>
<feature type="transmembrane region" description="Helical" evidence="1">
    <location>
        <begin position="84"/>
        <end position="106"/>
    </location>
</feature>
<evidence type="ECO:0000259" key="2">
    <source>
        <dbReference type="Pfam" id="PF02517"/>
    </source>
</evidence>
<feature type="transmembrane region" description="Helical" evidence="1">
    <location>
        <begin position="217"/>
        <end position="236"/>
    </location>
</feature>
<comment type="caution">
    <text evidence="3">The sequence shown here is derived from an EMBL/GenBank/DDBJ whole genome shotgun (WGS) entry which is preliminary data.</text>
</comment>
<dbReference type="InterPro" id="IPR003675">
    <property type="entry name" value="Rce1/LyrA-like_dom"/>
</dbReference>
<proteinExistence type="predicted"/>
<dbReference type="PANTHER" id="PTHR35797">
    <property type="entry name" value="PROTEASE-RELATED"/>
    <property type="match status" value="1"/>
</dbReference>
<evidence type="ECO:0000313" key="4">
    <source>
        <dbReference type="Proteomes" id="UP000261174"/>
    </source>
</evidence>